<proteinExistence type="predicted"/>
<dbReference type="AlphaFoldDB" id="A0A562TUJ7"/>
<name>A0A562TUJ7_9SPHI</name>
<feature type="domain" description="VWFA" evidence="1">
    <location>
        <begin position="28"/>
        <end position="206"/>
    </location>
</feature>
<dbReference type="InterPro" id="IPR036465">
    <property type="entry name" value="vWFA_dom_sf"/>
</dbReference>
<evidence type="ECO:0000313" key="2">
    <source>
        <dbReference type="EMBL" id="TWI96766.1"/>
    </source>
</evidence>
<evidence type="ECO:0000259" key="1">
    <source>
        <dbReference type="PROSITE" id="PS50234"/>
    </source>
</evidence>
<organism evidence="2 3">
    <name type="scientific">Mucilaginibacter frigoritolerans</name>
    <dbReference type="NCBI Taxonomy" id="652788"/>
    <lineage>
        <taxon>Bacteria</taxon>
        <taxon>Pseudomonadati</taxon>
        <taxon>Bacteroidota</taxon>
        <taxon>Sphingobacteriia</taxon>
        <taxon>Sphingobacteriales</taxon>
        <taxon>Sphingobacteriaceae</taxon>
        <taxon>Mucilaginibacter</taxon>
    </lineage>
</organism>
<sequence>MSMDEYISFEQVPFGSDDFANNPESRCPCMLLLDTSGSMGGMPIQQLNEGIQTLRNELIQDSLASKRVEVAMITFGPAKLESDFSTVDHFFPKPLTAEGDTPIGAAITMGIELINQRKQVYKENGVGYYKPWIILITDGAPTDNWSNAAQLVREGEAKNSFAFFAIGVEGASMDTLSKIAVRSPIKLRGLMFREFFLWLSSSMKMVSSKNPGTTTQLLPPSGWGEV</sequence>
<dbReference type="InterPro" id="IPR002035">
    <property type="entry name" value="VWF_A"/>
</dbReference>
<dbReference type="Gene3D" id="3.40.50.410">
    <property type="entry name" value="von Willebrand factor, type A domain"/>
    <property type="match status" value="1"/>
</dbReference>
<dbReference type="PROSITE" id="PS50234">
    <property type="entry name" value="VWFA"/>
    <property type="match status" value="1"/>
</dbReference>
<dbReference type="Proteomes" id="UP000317010">
    <property type="component" value="Unassembled WGS sequence"/>
</dbReference>
<dbReference type="Pfam" id="PF00092">
    <property type="entry name" value="VWA"/>
    <property type="match status" value="1"/>
</dbReference>
<dbReference type="InterPro" id="IPR011392">
    <property type="entry name" value="Tellurite-R_TerY"/>
</dbReference>
<reference evidence="2 3" key="1">
    <citation type="submission" date="2019-07" db="EMBL/GenBank/DDBJ databases">
        <title>Genomic Encyclopedia of Archaeal and Bacterial Type Strains, Phase II (KMG-II): from individual species to whole genera.</title>
        <authorList>
            <person name="Goeker M."/>
        </authorList>
    </citation>
    <scope>NUCLEOTIDE SEQUENCE [LARGE SCALE GENOMIC DNA]</scope>
    <source>
        <strain evidence="2 3">ATCC BAA-1854</strain>
    </source>
</reference>
<dbReference type="EMBL" id="VLLI01000012">
    <property type="protein sequence ID" value="TWI96766.1"/>
    <property type="molecule type" value="Genomic_DNA"/>
</dbReference>
<dbReference type="PIRSF" id="PIRSF020634">
    <property type="entry name" value="TerY_vWA"/>
    <property type="match status" value="1"/>
</dbReference>
<gene>
    <name evidence="2" type="ORF">JN11_03878</name>
</gene>
<accession>A0A562TUJ7</accession>
<dbReference type="SUPFAM" id="SSF53300">
    <property type="entry name" value="vWA-like"/>
    <property type="match status" value="1"/>
</dbReference>
<protein>
    <submittedName>
        <fullName evidence="2">Uncharacterized protein YegL</fullName>
    </submittedName>
</protein>
<evidence type="ECO:0000313" key="3">
    <source>
        <dbReference type="Proteomes" id="UP000317010"/>
    </source>
</evidence>
<keyword evidence="3" id="KW-1185">Reference proteome</keyword>
<comment type="caution">
    <text evidence="2">The sequence shown here is derived from an EMBL/GenBank/DDBJ whole genome shotgun (WGS) entry which is preliminary data.</text>
</comment>
<dbReference type="SMART" id="SM00327">
    <property type="entry name" value="VWA"/>
    <property type="match status" value="1"/>
</dbReference>